<feature type="transmembrane region" description="Helical" evidence="1">
    <location>
        <begin position="50"/>
        <end position="70"/>
    </location>
</feature>
<feature type="transmembrane region" description="Helical" evidence="1">
    <location>
        <begin position="99"/>
        <end position="117"/>
    </location>
</feature>
<feature type="transmembrane region" description="Helical" evidence="1">
    <location>
        <begin position="123"/>
        <end position="139"/>
    </location>
</feature>
<proteinExistence type="predicted"/>
<dbReference type="RefSeq" id="WP_087678989.1">
    <property type="nucleotide sequence ID" value="NZ_FUWV01000009.1"/>
</dbReference>
<evidence type="ECO:0000313" key="3">
    <source>
        <dbReference type="Proteomes" id="UP000196365"/>
    </source>
</evidence>
<feature type="transmembrane region" description="Helical" evidence="1">
    <location>
        <begin position="396"/>
        <end position="416"/>
    </location>
</feature>
<reference evidence="2 3" key="1">
    <citation type="submission" date="2017-02" db="EMBL/GenBank/DDBJ databases">
        <authorList>
            <person name="Peterson S.W."/>
        </authorList>
    </citation>
    <scope>NUCLEOTIDE SEQUENCE [LARGE SCALE GENOMIC DNA]</scope>
    <source>
        <strain evidence="2 3">DSM 15102</strain>
    </source>
</reference>
<dbReference type="AlphaFoldDB" id="A0A1T4N7E7"/>
<feature type="transmembrane region" description="Helical" evidence="1">
    <location>
        <begin position="324"/>
        <end position="345"/>
    </location>
</feature>
<feature type="transmembrane region" description="Helical" evidence="1">
    <location>
        <begin position="299"/>
        <end position="318"/>
    </location>
</feature>
<name>A0A1T4N7E7_9FIRM</name>
<keyword evidence="1" id="KW-1133">Transmembrane helix</keyword>
<evidence type="ECO:0000313" key="2">
    <source>
        <dbReference type="EMBL" id="SJZ75111.1"/>
    </source>
</evidence>
<feature type="transmembrane region" description="Helical" evidence="1">
    <location>
        <begin position="251"/>
        <end position="270"/>
    </location>
</feature>
<dbReference type="Proteomes" id="UP000196365">
    <property type="component" value="Unassembled WGS sequence"/>
</dbReference>
<evidence type="ECO:0000256" key="1">
    <source>
        <dbReference type="SAM" id="Phobius"/>
    </source>
</evidence>
<feature type="transmembrane region" description="Helical" evidence="1">
    <location>
        <begin position="170"/>
        <end position="189"/>
    </location>
</feature>
<feature type="transmembrane region" description="Helical" evidence="1">
    <location>
        <begin position="227"/>
        <end position="245"/>
    </location>
</feature>
<protein>
    <submittedName>
        <fullName evidence="2">Uncharacterized protein</fullName>
    </submittedName>
</protein>
<dbReference type="EMBL" id="FUWV01000009">
    <property type="protein sequence ID" value="SJZ75111.1"/>
    <property type="molecule type" value="Genomic_DNA"/>
</dbReference>
<organism evidence="2 3">
    <name type="scientific">Garciella nitratireducens DSM 15102</name>
    <dbReference type="NCBI Taxonomy" id="1121911"/>
    <lineage>
        <taxon>Bacteria</taxon>
        <taxon>Bacillati</taxon>
        <taxon>Bacillota</taxon>
        <taxon>Clostridia</taxon>
        <taxon>Eubacteriales</taxon>
        <taxon>Eubacteriaceae</taxon>
        <taxon>Garciella</taxon>
    </lineage>
</organism>
<keyword evidence="1" id="KW-0812">Transmembrane</keyword>
<feature type="transmembrane region" description="Helical" evidence="1">
    <location>
        <begin position="21"/>
        <end position="44"/>
    </location>
</feature>
<keyword evidence="3" id="KW-1185">Reference proteome</keyword>
<accession>A0A1T4N7E7</accession>
<keyword evidence="1" id="KW-0472">Membrane</keyword>
<feature type="transmembrane region" description="Helical" evidence="1">
    <location>
        <begin position="366"/>
        <end position="384"/>
    </location>
</feature>
<sequence>MLKLLMDYWYRSIAIIDDRGLFNIIFSFVYIIAIVLITFINFLLLSSNNLVAIVVLGIILIQYNISSIIVEIQQYKNVHYLVNKLALCRYVTFQLMKKNVLSSIFIISHIFLSIFFMTDIQKIMVIILNIFIQGNLMLLKMFNKKYKIIIVGFLVCYTCVYTLFTNKLLLIPILVVNVGVVYRIIYLQLKYYILNNNTYKENSSYTEEVNSVTSLKLYFKRLSTKEYAEFIILYIGTILIYQYFGSSYAEYFILVLFIAQLELSIDAKNVNFDKNYGKYIFTKLANVPKKLLMINTIEFRLGVMYTFNALIILIVDIINSQLNIYRISFIINMICLVWFFIIKYLSAYYNYLGYRMKLKSTGFKVTMLYIMIIFLAPDLFRSFLIKNLNYNDIYGEAFKCIIMVLLFLFRFENIFLKLSKVEK</sequence>
<gene>
    <name evidence="2" type="ORF">SAMN02745973_01592</name>
</gene>
<feature type="transmembrane region" description="Helical" evidence="1">
    <location>
        <begin position="146"/>
        <end position="164"/>
    </location>
</feature>